<keyword evidence="2" id="KW-1185">Reference proteome</keyword>
<accession>A0ABV6KU83</accession>
<dbReference type="PANTHER" id="PTHR37031">
    <property type="entry name" value="METALLOPHOSPHATASE BINDING DOMAIN PROTEIN"/>
    <property type="match status" value="1"/>
</dbReference>
<name>A0ABV6KU83_9BACI</name>
<dbReference type="PANTHER" id="PTHR37031:SF2">
    <property type="entry name" value="PHOD-LIKE PHOSPHATASE METALLOPHOSPHATASE DOMAIN-CONTAINING PROTEIN"/>
    <property type="match status" value="1"/>
</dbReference>
<reference evidence="1 2" key="1">
    <citation type="submission" date="2024-09" db="EMBL/GenBank/DDBJ databases">
        <authorList>
            <person name="Sun Q."/>
            <person name="Mori K."/>
        </authorList>
    </citation>
    <scope>NUCLEOTIDE SEQUENCE [LARGE SCALE GENOMIC DNA]</scope>
    <source>
        <strain evidence="1 2">CGMCC 1.9126</strain>
    </source>
</reference>
<sequence length="633" mass="72455">MNFPPILSGPILRRVDEFQITVWVATSKNYDITASLYITDQNHKMLPISVKNHKLPLGKQLYIHLITINPLKKVFPTDQLLSYNLFFSKGNHSFDLQQLGYLDHNSISRIVYSSLKYPSFYISSTKSSSFLYGSCRKLHGKGDDCLQLGDQLLEKHQLDHTKRPSALFLLGDQIYADDVSELIFPFIRKTVEVLLGYEEDLSSIDERITKYKNRKQISKYLCKFTSRKSNNHLFTFGEYATMYLLSFGPALWKDILPQLSNNSGHTDIINFANSTFSTQRLLANIPTYMIFDDHDITDDWNITKKWKENVENSPLGKHVLANALTAYFAFQGWGNDPSRFSSEFLHSLTEYVNTYPSNKHTYKSWINSMFGFGPWTYIAPTKPKVLCLDTRTSREWSYSKNQSSSWIPPSTSGPELVNEKGWTFATNKLFKSGWQKNDPLVIVSPAPLYGIEVIESFLEKFISPLRNRGIPVTTSFDLEAWRMNGKGVYHFYEVLMKLSPCEITILSGDAHMASAIEVWTQFGGKQEKIKLLQLTSSPLKNETFRGVSGLSLKAAIVLYTIFQTEDRIIRICDEKQNFHYNTIAKTHAVTLAESIHYQYVNKNSIIELSNNLGLVSFSTGQTYHQLLTKKDEA</sequence>
<dbReference type="EMBL" id="JBHLUU010000113">
    <property type="protein sequence ID" value="MFC0476884.1"/>
    <property type="molecule type" value="Genomic_DNA"/>
</dbReference>
<evidence type="ECO:0000313" key="1">
    <source>
        <dbReference type="EMBL" id="MFC0476884.1"/>
    </source>
</evidence>
<protein>
    <recommendedName>
        <fullName evidence="3">PhoD-like phosphatase metallophosphatase domain-containing protein</fullName>
    </recommendedName>
</protein>
<dbReference type="Gene3D" id="3.60.21.70">
    <property type="entry name" value="PhoD-like phosphatase"/>
    <property type="match status" value="1"/>
</dbReference>
<dbReference type="InterPro" id="IPR029052">
    <property type="entry name" value="Metallo-depent_PP-like"/>
</dbReference>
<dbReference type="SUPFAM" id="SSF56300">
    <property type="entry name" value="Metallo-dependent phosphatases"/>
    <property type="match status" value="1"/>
</dbReference>
<proteinExistence type="predicted"/>
<gene>
    <name evidence="1" type="ORF">ACFFHF_16905</name>
</gene>
<dbReference type="Proteomes" id="UP001589738">
    <property type="component" value="Unassembled WGS sequence"/>
</dbReference>
<organism evidence="1 2">
    <name type="scientific">Robertmurraya beringensis</name>
    <dbReference type="NCBI Taxonomy" id="641660"/>
    <lineage>
        <taxon>Bacteria</taxon>
        <taxon>Bacillati</taxon>
        <taxon>Bacillota</taxon>
        <taxon>Bacilli</taxon>
        <taxon>Bacillales</taxon>
        <taxon>Bacillaceae</taxon>
        <taxon>Robertmurraya</taxon>
    </lineage>
</organism>
<dbReference type="InterPro" id="IPR038607">
    <property type="entry name" value="PhoD-like_sf"/>
</dbReference>
<dbReference type="RefSeq" id="WP_160548630.1">
    <property type="nucleotide sequence ID" value="NZ_JBHLUU010000113.1"/>
</dbReference>
<evidence type="ECO:0008006" key="3">
    <source>
        <dbReference type="Google" id="ProtNLM"/>
    </source>
</evidence>
<evidence type="ECO:0000313" key="2">
    <source>
        <dbReference type="Proteomes" id="UP001589738"/>
    </source>
</evidence>
<comment type="caution">
    <text evidence="1">The sequence shown here is derived from an EMBL/GenBank/DDBJ whole genome shotgun (WGS) entry which is preliminary data.</text>
</comment>